<evidence type="ECO:0000313" key="1">
    <source>
        <dbReference type="EMBL" id="MFC7200571.1"/>
    </source>
</evidence>
<dbReference type="Pfam" id="PF24443">
    <property type="entry name" value="DUF7562"/>
    <property type="match status" value="1"/>
</dbReference>
<dbReference type="InterPro" id="IPR055984">
    <property type="entry name" value="DUF7562"/>
</dbReference>
<dbReference type="AlphaFoldDB" id="A0ABD5Z5Y3"/>
<dbReference type="RefSeq" id="WP_279527348.1">
    <property type="nucleotide sequence ID" value="NZ_CP122312.1"/>
</dbReference>
<proteinExistence type="predicted"/>
<dbReference type="Proteomes" id="UP001596447">
    <property type="component" value="Unassembled WGS sequence"/>
</dbReference>
<name>A0ABD5Z5Y3_9EURY</name>
<protein>
    <recommendedName>
        <fullName evidence="3">Small CPxCG-related zinc finger protein</fullName>
    </recommendedName>
</protein>
<dbReference type="EMBL" id="JBHTAR010000011">
    <property type="protein sequence ID" value="MFC7200571.1"/>
    <property type="molecule type" value="Genomic_DNA"/>
</dbReference>
<accession>A0ABD5Z5Y3</accession>
<evidence type="ECO:0000313" key="2">
    <source>
        <dbReference type="Proteomes" id="UP001596447"/>
    </source>
</evidence>
<organism evidence="1 2">
    <name type="scientific">Halospeciosus flavus</name>
    <dbReference type="NCBI Taxonomy" id="3032283"/>
    <lineage>
        <taxon>Archaea</taxon>
        <taxon>Methanobacteriati</taxon>
        <taxon>Methanobacteriota</taxon>
        <taxon>Stenosarchaea group</taxon>
        <taxon>Halobacteria</taxon>
        <taxon>Halobacteriales</taxon>
        <taxon>Halobacteriaceae</taxon>
        <taxon>Halospeciosus</taxon>
    </lineage>
</organism>
<comment type="caution">
    <text evidence="1">The sequence shown here is derived from an EMBL/GenBank/DDBJ whole genome shotgun (WGS) entry which is preliminary data.</text>
</comment>
<sequence length="95" mass="10723">MWTPGSDASVTCIACGEDLDREQAREYDKYGDRWDRDGKEFEYLCKSCYRGLSKADRAGLESLLVDVGAGSLSNEEFLHRYVDAARTEGDSERTK</sequence>
<keyword evidence="2" id="KW-1185">Reference proteome</keyword>
<reference evidence="1 2" key="1">
    <citation type="journal article" date="2019" name="Int. J. Syst. Evol. Microbiol.">
        <title>The Global Catalogue of Microorganisms (GCM) 10K type strain sequencing project: providing services to taxonomists for standard genome sequencing and annotation.</title>
        <authorList>
            <consortium name="The Broad Institute Genomics Platform"/>
            <consortium name="The Broad Institute Genome Sequencing Center for Infectious Disease"/>
            <person name="Wu L."/>
            <person name="Ma J."/>
        </authorList>
    </citation>
    <scope>NUCLEOTIDE SEQUENCE [LARGE SCALE GENOMIC DNA]</scope>
    <source>
        <strain evidence="1 2">XZGYJ-43</strain>
    </source>
</reference>
<gene>
    <name evidence="1" type="ORF">ACFQJ9_14290</name>
</gene>
<evidence type="ECO:0008006" key="3">
    <source>
        <dbReference type="Google" id="ProtNLM"/>
    </source>
</evidence>